<dbReference type="RefSeq" id="XP_055897218.1">
    <property type="nucleotide sequence ID" value="XM_056041243.1"/>
</dbReference>
<evidence type="ECO:0000256" key="1">
    <source>
        <dbReference type="SAM" id="Coils"/>
    </source>
</evidence>
<name>A0A9W3BCQ9_BIOGL</name>
<dbReference type="InterPro" id="IPR037693">
    <property type="entry name" value="CCDC15"/>
</dbReference>
<keyword evidence="1" id="KW-0175">Coiled coil</keyword>
<accession>A0A9W3BCQ9</accession>
<evidence type="ECO:0000313" key="2">
    <source>
        <dbReference type="Proteomes" id="UP001165740"/>
    </source>
</evidence>
<dbReference type="AlphaFoldDB" id="A0A9W3BCQ9"/>
<dbReference type="PANTHER" id="PTHR14817">
    <property type="entry name" value="COILED-COIL DOMAIN-CONTAINING PROTEIN 15"/>
    <property type="match status" value="1"/>
</dbReference>
<gene>
    <name evidence="3" type="primary">LOC106073559</name>
</gene>
<dbReference type="OrthoDB" id="10007210at2759"/>
<dbReference type="GO" id="GO:0005813">
    <property type="term" value="C:centrosome"/>
    <property type="evidence" value="ECO:0007669"/>
    <property type="project" value="TreeGrafter"/>
</dbReference>
<reference evidence="3" key="1">
    <citation type="submission" date="2025-08" db="UniProtKB">
        <authorList>
            <consortium name="RefSeq"/>
        </authorList>
    </citation>
    <scope>IDENTIFICATION</scope>
</reference>
<dbReference type="PANTHER" id="PTHR14817:SF2">
    <property type="entry name" value="COILED-COIL DOMAIN-CONTAINING PROTEIN 15"/>
    <property type="match status" value="1"/>
</dbReference>
<feature type="coiled-coil region" evidence="1">
    <location>
        <begin position="309"/>
        <end position="401"/>
    </location>
</feature>
<sequence length="484" mass="56650">MASKQLQPRNISRIKRREKKNVYSVISTDVMGNRNVEIVPVGAWVEPADCDIQPNAVLSAQMEEEKISRLKEEKENRLRSFQKEVKQRLTRINRLKKEQQIRDAERAFEQERKVVQQSFLTGDTLRVDTCTQRQDLDKAIMKRLLEKYGEDVTTWDRVAAPSLQSQTEENHMAMDKARQQLISKKLEQRKVVLGNSDNQNGVMVVRHVQNPTVKSVTHMAPSQKCVSRSDVEDRISASDTKEFVGTQSEEEQFLDQNDSDTYDFNEEPVDKGRALNFSDSEARVIKEILRKSAGKSKRPTSARLDAILKNEAKNEIQERQRKQQAAISRRIFMDREREAVRENIRREIQRKRIISLKKEKEEYREALEEMAQQELDTVCPGSEELEEERKLREELEEMQVRDMVTRRKEELKKSREMERYLDALRHKLLEKVKKHNIELPALCACGNTLWDTHPETCANNCFFYKNQRAYVRALQSVISSIEVK</sequence>
<feature type="coiled-coil region" evidence="1">
    <location>
        <begin position="60"/>
        <end position="114"/>
    </location>
</feature>
<keyword evidence="2" id="KW-1185">Reference proteome</keyword>
<proteinExistence type="predicted"/>
<dbReference type="OMA" id="RCRRLFM"/>
<dbReference type="GeneID" id="106073559"/>
<evidence type="ECO:0000313" key="3">
    <source>
        <dbReference type="RefSeq" id="XP_055897218.1"/>
    </source>
</evidence>
<organism evidence="2 3">
    <name type="scientific">Biomphalaria glabrata</name>
    <name type="common">Bloodfluke planorb</name>
    <name type="synonym">Freshwater snail</name>
    <dbReference type="NCBI Taxonomy" id="6526"/>
    <lineage>
        <taxon>Eukaryota</taxon>
        <taxon>Metazoa</taxon>
        <taxon>Spiralia</taxon>
        <taxon>Lophotrochozoa</taxon>
        <taxon>Mollusca</taxon>
        <taxon>Gastropoda</taxon>
        <taxon>Heterobranchia</taxon>
        <taxon>Euthyneura</taxon>
        <taxon>Panpulmonata</taxon>
        <taxon>Hygrophila</taxon>
        <taxon>Lymnaeoidea</taxon>
        <taxon>Planorbidae</taxon>
        <taxon>Biomphalaria</taxon>
    </lineage>
</organism>
<dbReference type="Proteomes" id="UP001165740">
    <property type="component" value="Chromosome 9"/>
</dbReference>
<protein>
    <submittedName>
        <fullName evidence="3">Coiled-coil domain-containing protein 15-like</fullName>
    </submittedName>
</protein>